<evidence type="ECO:0000256" key="11">
    <source>
        <dbReference type="SAM" id="Phobius"/>
    </source>
</evidence>
<feature type="transmembrane region" description="Helical" evidence="11">
    <location>
        <begin position="1272"/>
        <end position="1294"/>
    </location>
</feature>
<evidence type="ECO:0000313" key="13">
    <source>
        <dbReference type="EMBL" id="WIA18353.1"/>
    </source>
</evidence>
<feature type="compositionally biased region" description="Polar residues" evidence="10">
    <location>
        <begin position="1402"/>
        <end position="1414"/>
    </location>
</feature>
<dbReference type="InterPro" id="IPR003593">
    <property type="entry name" value="AAA+_ATPase"/>
</dbReference>
<feature type="transmembrane region" description="Helical" evidence="11">
    <location>
        <begin position="395"/>
        <end position="419"/>
    </location>
</feature>
<feature type="compositionally biased region" description="Low complexity" evidence="10">
    <location>
        <begin position="2078"/>
        <end position="2088"/>
    </location>
</feature>
<dbReference type="InterPro" id="IPR003439">
    <property type="entry name" value="ABC_transporter-like_ATP-bd"/>
</dbReference>
<feature type="compositionally biased region" description="Low complexity" evidence="10">
    <location>
        <begin position="463"/>
        <end position="475"/>
    </location>
</feature>
<feature type="domain" description="ABC transporter" evidence="12">
    <location>
        <begin position="1454"/>
        <end position="1698"/>
    </location>
</feature>
<evidence type="ECO:0000313" key="14">
    <source>
        <dbReference type="Proteomes" id="UP001244341"/>
    </source>
</evidence>
<feature type="compositionally biased region" description="Low complexity" evidence="10">
    <location>
        <begin position="1069"/>
        <end position="1088"/>
    </location>
</feature>
<sequence length="2367" mass="250105">MAEGQAACTRQQQANAGGSSSSSSSSSSKQMFAAFCAVLYKNGVLQLRGRFGSAWLGALLQIMLPAAVLAVMCIYKHYLPPVHHSQLQQDAYDIDTKWWAGAVPYTGPALQRSSSARILLVPHTAEVAALAARLAKAVSCPDDAYKRLCSPARPSNFPCMFGINKAPPECQEQDLAVDRALLGGLQSDSSMPAGLKVKVKPFPWPAMAEDVGAAAASLLVNLLMLCAFLLPTCGVVAVMVREKELRLREFMAILGLPEPAYWASWALTHFTSLAASSMLCALLGRAIFPLSSWGLLLAFYLLLSAALPFSYFISTWFSSSRVAGMATLLIYVLAALPGLLLPHTLPFGTTATFIAACLLPPSAAALFVTSLMKWERRMQGLSLQTLWLPATQSSSFSAGSALVMLAVDALLFAALTWWADKVMPKTYGQVQPPWFFLLPSYWTGRSRDTRSADAATNQTDCDTSTAGAASGQQQQHTNGLSNGLSKNVPAYIEVVGLGKTYVGPDGSSRVAVAGLSMQLGAGRVAALLGRNGAGKSTVMHMLTGLLQPSTGTAYIAGANIRTNTAAVRRSLGIVPQVDILWPSLTVREHLQLYAVTKGVAWSEAAAAAEAAAAEVGLSEKLPSLAEELSGGQRRKLSVAVAFLGNPAVVLLDEPTSGMDPASRAATWQVIRSRRALCVIVLTTHSMAEAEALADDIHVLHEGHLIASGSSTSLTAQYGWGYTLRILLERHPCSQFVDSDGAATTGSRQPPALLQEQQRTKAAAAERDMAAAAAGLVDLVQRRIPEAELLSAAGAELSFRMPGDASEAAAGLLDARAAAQAELGVASYTFSTTTLQEVVLALTDQAAASPGGSGTPAAAAAGWELFWLQSKSLWRKRLLCARRDRLATLLQLLLPVLLVFMGLAACRIEMWGRQQPPLLMSRQRCMQGRPTLLAASSAVMEQQAQRLQQFMDAYPRSDITWMQQHHLYQPSAADSSPKHTLEQQLLQQWDDVTPTYDAVFVHHLPTAEELLTSLSPSVLEITLLANQSAIAAIPAALNQATSALLRMMLAAKEAAGIKQLVAGDAQEGGSCSSDDAADSEISSASDMSSGHACGATGDTQQQYPTATAAAEPATGAPAGEYFEAAAVPSCCSISASSQPLPLIPGETFFKLSQELTALGFVLCASIALSLLGASFAPFLVRERENNSKYLQTLSGATPAATWLSNFAWDAGIYGIAAAAMLALLAAHTLHVPQLDGPRAAALAAVLLAYGPASICLTYLAQQAFGDEMVALQVLSAAYLVTGFLGVVVTTMLQLLGMFRYQPRLYVISEYLKVVLRIASPSYCFAQAQLDIIMTYADPGSSTPYTLPLQETNPLSFDILGIALLHLAGQAFVFGAAAVLLDTGLLQWLWRSFTIATKRKHTARQSADTITSSSTAPADRAHGVGAGKDSCATSERGKAADSTAAACGGSSQQAMVVFDNVSKSYAKGPASRDRVPALSQLSQRIYAGECFALLGANGAGKTTAIKILTGEIQPDAGDAFVAGYSVTQQLAAAQHCIGYSPQFEALTPGLSGQELLLLYAALRGVKCEQQAAQMAQQLLQALGLEALADVPCGTYSGGNKARLSVAVALVAQPQLVVLDEPSTGMDAAARHALWKVLQAHVLSCGRTVLLSTHAMEEAEALADRRRSSRVIGVVRSKVSAKMRESFGPELAHGTDVEAFLRSLEAANPSKPADLLIALSRLSGVGWNPKTEPAASFLQRIVKLHGDFRMPLPHLLEELERVFTYFGSDPMVMILKQQLQNQATTAVQKGNDAAVCFNMLQAICRSHDAQTGQLKPPVQKPQQQLQAAPRQQQQQQQQQQPPPQQCSYMGAAGGALGGARQQGGREQQQGGRGRGQQQRGGRGGAFDLDQRQWHQQQPGLDFGPPGAFMGAMRVQPPGSKSIFLARAGIGKSAISNSTFGDYLACAPHVDRPGTRRTAIKPRGAEAVVPGVDDQPAGAGAPADQPAVGASADPLSRLKHSVMTAPIVMQLRQVMQLAGSADADPMREAFKQLGIAFDPQVFPGLVLGAVMCDFFGDNGGSSAAGRPARVSSSSSSSIISSSSAADLPALGDPDSCSDSYDEAGPKTISTGGGSSLPQGLFIETGTMRPAAAFSCSSAGVQGRRNSSNSSAAAQPYKQALTAEAVDLSVAEQMRVGGDIAGASVEFVVDSGCGHSVVSLAQAQDLVSVLGKLGSSCALISLDDPLCVGMFAGPIQVPATHVLRSVPVGLPATHVLRSVPVGLGLGVYPQHFLVMEGANFPITLGLDFCNTYGANIFSRSWHNRQVGAELQLPVPRQHARRGQAYPQPPWYVPQHLRASWIFTARIAGHYVVHRHRCYGKRVPLESLLAADR</sequence>
<dbReference type="PROSITE" id="PS00211">
    <property type="entry name" value="ABC_TRANSPORTER_1"/>
    <property type="match status" value="2"/>
</dbReference>
<feature type="transmembrane region" description="Helical" evidence="11">
    <location>
        <begin position="211"/>
        <end position="240"/>
    </location>
</feature>
<dbReference type="InterPro" id="IPR021109">
    <property type="entry name" value="Peptidase_aspartic_dom_sf"/>
</dbReference>
<dbReference type="Gene3D" id="3.40.50.300">
    <property type="entry name" value="P-loop containing nucleotide triphosphate hydrolases"/>
    <property type="match status" value="2"/>
</dbReference>
<dbReference type="PANTHER" id="PTHR19229:SF36">
    <property type="entry name" value="ATP-BINDING CASSETTE SUB-FAMILY A MEMBER 2"/>
    <property type="match status" value="1"/>
</dbReference>
<dbReference type="PANTHER" id="PTHR19229">
    <property type="entry name" value="ATP-BINDING CASSETTE TRANSPORTER SUBFAMILY A ABCA"/>
    <property type="match status" value="1"/>
</dbReference>
<feature type="compositionally biased region" description="Gly residues" evidence="10">
    <location>
        <begin position="1848"/>
        <end position="1858"/>
    </location>
</feature>
<protein>
    <recommendedName>
        <fullName evidence="12">ABC transporter domain-containing protein</fullName>
    </recommendedName>
</protein>
<evidence type="ECO:0000256" key="4">
    <source>
        <dbReference type="ARBA" id="ARBA00022692"/>
    </source>
</evidence>
<evidence type="ECO:0000256" key="9">
    <source>
        <dbReference type="ARBA" id="ARBA00023136"/>
    </source>
</evidence>
<name>A0ABY8UCH8_TETOB</name>
<keyword evidence="4 11" id="KW-0812">Transmembrane</keyword>
<keyword evidence="6" id="KW-0547">Nucleotide-binding</keyword>
<feature type="transmembrane region" description="Helical" evidence="11">
    <location>
        <begin position="55"/>
        <end position="78"/>
    </location>
</feature>
<evidence type="ECO:0000256" key="5">
    <source>
        <dbReference type="ARBA" id="ARBA00022737"/>
    </source>
</evidence>
<keyword evidence="14" id="KW-1185">Reference proteome</keyword>
<gene>
    <name evidence="13" type="ORF">OEZ85_009818</name>
</gene>
<feature type="transmembrane region" description="Helical" evidence="11">
    <location>
        <begin position="261"/>
        <end position="287"/>
    </location>
</feature>
<dbReference type="InterPro" id="IPR027417">
    <property type="entry name" value="P-loop_NTPase"/>
</dbReference>
<feature type="region of interest" description="Disordered" evidence="10">
    <location>
        <begin position="2078"/>
        <end position="2111"/>
    </location>
</feature>
<feature type="compositionally biased region" description="Low complexity" evidence="10">
    <location>
        <begin position="1968"/>
        <end position="1986"/>
    </location>
</feature>
<reference evidence="13 14" key="1">
    <citation type="submission" date="2023-05" db="EMBL/GenBank/DDBJ databases">
        <title>A 100% complete, gapless, phased diploid assembly of the Scenedesmus obliquus UTEX 3031 genome.</title>
        <authorList>
            <person name="Biondi T.C."/>
            <person name="Hanschen E.R."/>
            <person name="Kwon T."/>
            <person name="Eng W."/>
            <person name="Kruse C.P.S."/>
            <person name="Koehler S.I."/>
            <person name="Kunde Y."/>
            <person name="Gleasner C.D."/>
            <person name="You Mak K.T."/>
            <person name="Polle J."/>
            <person name="Hovde B.T."/>
            <person name="Starkenburg S.R."/>
        </authorList>
    </citation>
    <scope>NUCLEOTIDE SEQUENCE [LARGE SCALE GENOMIC DNA]</scope>
    <source>
        <strain evidence="13 14">DOE0152z</strain>
    </source>
</reference>
<dbReference type="InterPro" id="IPR017871">
    <property type="entry name" value="ABC_transporter-like_CS"/>
</dbReference>
<feature type="transmembrane region" description="Helical" evidence="11">
    <location>
        <begin position="1240"/>
        <end position="1260"/>
    </location>
</feature>
<feature type="transmembrane region" description="Helical" evidence="11">
    <location>
        <begin position="1209"/>
        <end position="1228"/>
    </location>
</feature>
<feature type="region of interest" description="Disordered" evidence="10">
    <location>
        <begin position="1"/>
        <end position="26"/>
    </location>
</feature>
<evidence type="ECO:0000256" key="2">
    <source>
        <dbReference type="ARBA" id="ARBA00008526"/>
    </source>
</evidence>
<proteinExistence type="inferred from homology"/>
<feature type="transmembrane region" description="Helical" evidence="11">
    <location>
        <begin position="353"/>
        <end position="374"/>
    </location>
</feature>
<keyword evidence="7" id="KW-0067">ATP-binding</keyword>
<feature type="compositionally biased region" description="Gly residues" evidence="10">
    <location>
        <begin position="1867"/>
        <end position="1881"/>
    </location>
</feature>
<feature type="transmembrane region" description="Helical" evidence="11">
    <location>
        <begin position="293"/>
        <end position="313"/>
    </location>
</feature>
<feature type="transmembrane region" description="Helical" evidence="11">
    <location>
        <begin position="322"/>
        <end position="341"/>
    </location>
</feature>
<evidence type="ECO:0000256" key="6">
    <source>
        <dbReference type="ARBA" id="ARBA00022741"/>
    </source>
</evidence>
<dbReference type="PROSITE" id="PS50893">
    <property type="entry name" value="ABC_TRANSPORTER_2"/>
    <property type="match status" value="2"/>
</dbReference>
<feature type="domain" description="ABC transporter" evidence="12">
    <location>
        <begin position="492"/>
        <end position="726"/>
    </location>
</feature>
<feature type="compositionally biased region" description="Low complexity" evidence="10">
    <location>
        <begin position="1810"/>
        <end position="1836"/>
    </location>
</feature>
<dbReference type="SUPFAM" id="SSF52540">
    <property type="entry name" value="P-loop containing nucleoside triphosphate hydrolases"/>
    <property type="match status" value="2"/>
</dbReference>
<evidence type="ECO:0000256" key="10">
    <source>
        <dbReference type="SAM" id="MobiDB-lite"/>
    </source>
</evidence>
<evidence type="ECO:0000256" key="7">
    <source>
        <dbReference type="ARBA" id="ARBA00022840"/>
    </source>
</evidence>
<comment type="subcellular location">
    <subcellularLocation>
        <location evidence="1">Membrane</location>
        <topology evidence="1">Multi-pass membrane protein</topology>
    </subcellularLocation>
</comment>
<feature type="region of interest" description="Disordered" evidence="10">
    <location>
        <begin position="1808"/>
        <end position="1882"/>
    </location>
</feature>
<dbReference type="EMBL" id="CP126216">
    <property type="protein sequence ID" value="WIA18353.1"/>
    <property type="molecule type" value="Genomic_DNA"/>
</dbReference>
<feature type="region of interest" description="Disordered" evidence="10">
    <location>
        <begin position="449"/>
        <end position="482"/>
    </location>
</feature>
<dbReference type="Pfam" id="PF12698">
    <property type="entry name" value="ABC2_membrane_3"/>
    <property type="match status" value="2"/>
</dbReference>
<evidence type="ECO:0000256" key="3">
    <source>
        <dbReference type="ARBA" id="ARBA00022448"/>
    </source>
</evidence>
<dbReference type="CDD" id="cd00303">
    <property type="entry name" value="retropepsin_like"/>
    <property type="match status" value="1"/>
</dbReference>
<evidence type="ECO:0000259" key="12">
    <source>
        <dbReference type="PROSITE" id="PS50893"/>
    </source>
</evidence>
<dbReference type="CDD" id="cd03263">
    <property type="entry name" value="ABC_subfamily_A"/>
    <property type="match status" value="2"/>
</dbReference>
<feature type="transmembrane region" description="Helical" evidence="11">
    <location>
        <begin position="1156"/>
        <end position="1179"/>
    </location>
</feature>
<keyword evidence="3" id="KW-0813">Transport</keyword>
<dbReference type="Pfam" id="PF00005">
    <property type="entry name" value="ABC_tran"/>
    <property type="match status" value="2"/>
</dbReference>
<keyword evidence="8 11" id="KW-1133">Transmembrane helix</keyword>
<evidence type="ECO:0000256" key="8">
    <source>
        <dbReference type="ARBA" id="ARBA00022989"/>
    </source>
</evidence>
<dbReference type="Proteomes" id="UP001244341">
    <property type="component" value="Chromosome 9b"/>
</dbReference>
<dbReference type="Gene3D" id="2.40.70.10">
    <property type="entry name" value="Acid Proteases"/>
    <property type="match status" value="1"/>
</dbReference>
<keyword evidence="9 11" id="KW-0472">Membrane</keyword>
<feature type="region of interest" description="Disordered" evidence="10">
    <location>
        <begin position="1968"/>
        <end position="1989"/>
    </location>
</feature>
<feature type="compositionally biased region" description="Polar residues" evidence="10">
    <location>
        <begin position="8"/>
        <end position="18"/>
    </location>
</feature>
<organism evidence="13 14">
    <name type="scientific">Tetradesmus obliquus</name>
    <name type="common">Green alga</name>
    <name type="synonym">Acutodesmus obliquus</name>
    <dbReference type="NCBI Taxonomy" id="3088"/>
    <lineage>
        <taxon>Eukaryota</taxon>
        <taxon>Viridiplantae</taxon>
        <taxon>Chlorophyta</taxon>
        <taxon>core chlorophytes</taxon>
        <taxon>Chlorophyceae</taxon>
        <taxon>CS clade</taxon>
        <taxon>Sphaeropleales</taxon>
        <taxon>Scenedesmaceae</taxon>
        <taxon>Tetradesmus</taxon>
    </lineage>
</organism>
<dbReference type="InterPro" id="IPR013525">
    <property type="entry name" value="ABC2_TM"/>
</dbReference>
<keyword evidence="5" id="KW-0677">Repeat</keyword>
<dbReference type="InterPro" id="IPR026082">
    <property type="entry name" value="ABCA"/>
</dbReference>
<evidence type="ECO:0000256" key="1">
    <source>
        <dbReference type="ARBA" id="ARBA00004141"/>
    </source>
</evidence>
<accession>A0ABY8UCH8</accession>
<feature type="region of interest" description="Disordered" evidence="10">
    <location>
        <begin position="1402"/>
        <end position="1430"/>
    </location>
</feature>
<comment type="similarity">
    <text evidence="2">Belongs to the ABC transporter superfamily. ABCA family. CPR flippase (TC 3.A.1.211) subfamily.</text>
</comment>
<feature type="region of interest" description="Disordered" evidence="10">
    <location>
        <begin position="1064"/>
        <end position="1097"/>
    </location>
</feature>
<dbReference type="SMART" id="SM00382">
    <property type="entry name" value="AAA"/>
    <property type="match status" value="2"/>
</dbReference>